<evidence type="ECO:0000313" key="1">
    <source>
        <dbReference type="EMBL" id="KAK8723413.1"/>
    </source>
</evidence>
<organism evidence="1 2">
    <name type="scientific">Cherax quadricarinatus</name>
    <name type="common">Australian red claw crayfish</name>
    <dbReference type="NCBI Taxonomy" id="27406"/>
    <lineage>
        <taxon>Eukaryota</taxon>
        <taxon>Metazoa</taxon>
        <taxon>Ecdysozoa</taxon>
        <taxon>Arthropoda</taxon>
        <taxon>Crustacea</taxon>
        <taxon>Multicrustacea</taxon>
        <taxon>Malacostraca</taxon>
        <taxon>Eumalacostraca</taxon>
        <taxon>Eucarida</taxon>
        <taxon>Decapoda</taxon>
        <taxon>Pleocyemata</taxon>
        <taxon>Astacidea</taxon>
        <taxon>Parastacoidea</taxon>
        <taxon>Parastacidae</taxon>
        <taxon>Cherax</taxon>
    </lineage>
</organism>
<dbReference type="AlphaFoldDB" id="A0AAW0W1T7"/>
<dbReference type="Proteomes" id="UP001445076">
    <property type="component" value="Unassembled WGS sequence"/>
</dbReference>
<sequence length="117" mass="13342">MKLMRTRYPELLCTQSIEVLAQWMSEEPALQGAIMSECGVDNDLCSTLLATYITEQGESHPLMIGEDMTDSDKSKLLLYLASKYLVDYNSPHNNPLEPCYFRKPWKPLSDSSYVQVD</sequence>
<protein>
    <submittedName>
        <fullName evidence="1">Uncharacterized protein</fullName>
    </submittedName>
</protein>
<gene>
    <name evidence="1" type="ORF">OTU49_011697</name>
</gene>
<name>A0AAW0W1T7_CHEQU</name>
<proteinExistence type="predicted"/>
<evidence type="ECO:0000313" key="2">
    <source>
        <dbReference type="Proteomes" id="UP001445076"/>
    </source>
</evidence>
<dbReference type="EMBL" id="JARKIK010000089">
    <property type="protein sequence ID" value="KAK8723413.1"/>
    <property type="molecule type" value="Genomic_DNA"/>
</dbReference>
<keyword evidence="2" id="KW-1185">Reference proteome</keyword>
<accession>A0AAW0W1T7</accession>
<reference evidence="1 2" key="1">
    <citation type="journal article" date="2024" name="BMC Genomics">
        <title>Genome assembly of redclaw crayfish (Cherax quadricarinatus) provides insights into its immune adaptation and hypoxia tolerance.</title>
        <authorList>
            <person name="Liu Z."/>
            <person name="Zheng J."/>
            <person name="Li H."/>
            <person name="Fang K."/>
            <person name="Wang S."/>
            <person name="He J."/>
            <person name="Zhou D."/>
            <person name="Weng S."/>
            <person name="Chi M."/>
            <person name="Gu Z."/>
            <person name="He J."/>
            <person name="Li F."/>
            <person name="Wang M."/>
        </authorList>
    </citation>
    <scope>NUCLEOTIDE SEQUENCE [LARGE SCALE GENOMIC DNA]</scope>
    <source>
        <strain evidence="1">ZL_2023a</strain>
    </source>
</reference>
<comment type="caution">
    <text evidence="1">The sequence shown here is derived from an EMBL/GenBank/DDBJ whole genome shotgun (WGS) entry which is preliminary data.</text>
</comment>